<proteinExistence type="predicted"/>
<accession>A0A1D6PZB6</accession>
<dbReference type="GO" id="GO:0003735">
    <property type="term" value="F:structural constituent of ribosome"/>
    <property type="evidence" value="ECO:0007669"/>
    <property type="project" value="InterPro"/>
</dbReference>
<evidence type="ECO:0000313" key="1">
    <source>
        <dbReference type="EMBL" id="AQK51770.1"/>
    </source>
</evidence>
<keyword evidence="1" id="KW-0689">Ribosomal protein</keyword>
<dbReference type="GO" id="GO:0006412">
    <property type="term" value="P:translation"/>
    <property type="evidence" value="ECO:0007669"/>
    <property type="project" value="InterPro"/>
</dbReference>
<dbReference type="PANTHER" id="PTHR11581:SF0">
    <property type="entry name" value="SMALL RIBOSOMAL SUBUNIT PROTEIN ES4"/>
    <property type="match status" value="1"/>
</dbReference>
<dbReference type="EMBL" id="CM000780">
    <property type="protein sequence ID" value="AQK51770.1"/>
    <property type="molecule type" value="Genomic_DNA"/>
</dbReference>
<organism evidence="1">
    <name type="scientific">Zea mays</name>
    <name type="common">Maize</name>
    <dbReference type="NCBI Taxonomy" id="4577"/>
    <lineage>
        <taxon>Eukaryota</taxon>
        <taxon>Viridiplantae</taxon>
        <taxon>Streptophyta</taxon>
        <taxon>Embryophyta</taxon>
        <taxon>Tracheophyta</taxon>
        <taxon>Spermatophyta</taxon>
        <taxon>Magnoliopsida</taxon>
        <taxon>Liliopsida</taxon>
        <taxon>Poales</taxon>
        <taxon>Poaceae</taxon>
        <taxon>PACMAD clade</taxon>
        <taxon>Panicoideae</taxon>
        <taxon>Andropogonodae</taxon>
        <taxon>Andropogoneae</taxon>
        <taxon>Tripsacinae</taxon>
        <taxon>Zea</taxon>
    </lineage>
</organism>
<dbReference type="AlphaFoldDB" id="A0A1D6PZB6"/>
<sequence length="98" mass="11174">MPYYSASCFKIGPQFFSRQKVLLPLSTVAALKPSSGPPKSRECLPLILIIRNMLKYALTYREVISILMQHHVLVDGKFKLCKVRFVQFGQKGIPYLNT</sequence>
<dbReference type="InterPro" id="IPR000876">
    <property type="entry name" value="Ribosomal_eS4"/>
</dbReference>
<dbReference type="InterPro" id="IPR036986">
    <property type="entry name" value="S4_RNA-bd_sf"/>
</dbReference>
<name>A0A1D6PZB6_MAIZE</name>
<dbReference type="InParanoid" id="A0A1D6PZB6"/>
<reference evidence="1" key="1">
    <citation type="submission" date="2015-12" db="EMBL/GenBank/DDBJ databases">
        <title>Update maize B73 reference genome by single molecule sequencing technologies.</title>
        <authorList>
            <consortium name="Maize Genome Sequencing Project"/>
            <person name="Ware D."/>
        </authorList>
    </citation>
    <scope>NUCLEOTIDE SEQUENCE</scope>
    <source>
        <tissue evidence="1">Seedling</tissue>
    </source>
</reference>
<dbReference type="Gene3D" id="3.10.290.10">
    <property type="entry name" value="RNA-binding S4 domain"/>
    <property type="match status" value="1"/>
</dbReference>
<keyword evidence="1" id="KW-0687">Ribonucleoprotein</keyword>
<dbReference type="STRING" id="4577.A0A1D6PZB6"/>
<protein>
    <submittedName>
        <fullName evidence="1">40S ribosomal protein S4-3</fullName>
    </submittedName>
</protein>
<dbReference type="GO" id="GO:0005840">
    <property type="term" value="C:ribosome"/>
    <property type="evidence" value="ECO:0007669"/>
    <property type="project" value="UniProtKB-KW"/>
</dbReference>
<dbReference type="GO" id="GO:0003723">
    <property type="term" value="F:RNA binding"/>
    <property type="evidence" value="ECO:0007669"/>
    <property type="project" value="InterPro"/>
</dbReference>
<dbReference type="PANTHER" id="PTHR11581">
    <property type="entry name" value="30S/40S RIBOSOMAL PROTEIN S4"/>
    <property type="match status" value="1"/>
</dbReference>
<dbReference type="SMR" id="A0A1D6PZB6"/>
<gene>
    <name evidence="1" type="ORF">ZEAMMB73_Zm00001d050009</name>
</gene>